<evidence type="ECO:0000256" key="2">
    <source>
        <dbReference type="ARBA" id="ARBA00022694"/>
    </source>
</evidence>
<comment type="caution">
    <text evidence="4">Lacks conserved residue(s) required for the propagation of feature annotation.</text>
</comment>
<comment type="subunit">
    <text evidence="4">Homodimer.</text>
</comment>
<feature type="domain" description="Pseudouridine synthase I TruA alpha/beta" evidence="6">
    <location>
        <begin position="167"/>
        <end position="311"/>
    </location>
</feature>
<evidence type="ECO:0000256" key="5">
    <source>
        <dbReference type="RuleBase" id="RU003792"/>
    </source>
</evidence>
<dbReference type="InterPro" id="IPR020094">
    <property type="entry name" value="TruA/RsuA/RluB/E/F_N"/>
</dbReference>
<evidence type="ECO:0000313" key="7">
    <source>
        <dbReference type="EMBL" id="EJD65172.1"/>
    </source>
</evidence>
<evidence type="ECO:0000256" key="4">
    <source>
        <dbReference type="HAMAP-Rule" id="MF_00171"/>
    </source>
</evidence>
<dbReference type="InterPro" id="IPR001406">
    <property type="entry name" value="PsdUridine_synth_TruA"/>
</dbReference>
<dbReference type="Gene3D" id="3.30.70.580">
    <property type="entry name" value="Pseudouridine synthase I, catalytic domain, N-terminal subdomain"/>
    <property type="match status" value="1"/>
</dbReference>
<dbReference type="eggNOG" id="COG0101">
    <property type="taxonomic scope" value="Bacteria"/>
</dbReference>
<dbReference type="Pfam" id="PF01416">
    <property type="entry name" value="PseudoU_synth_1"/>
    <property type="match status" value="1"/>
</dbReference>
<dbReference type="CDD" id="cd02570">
    <property type="entry name" value="PseudoU_synth_EcTruA"/>
    <property type="match status" value="1"/>
</dbReference>
<keyword evidence="3 4" id="KW-0413">Isomerase</keyword>
<dbReference type="OrthoDB" id="9811823at2"/>
<accession>J0LMW5</accession>
<feature type="active site" description="Nucleophile" evidence="4">
    <location>
        <position position="57"/>
    </location>
</feature>
<keyword evidence="2 4" id="KW-0819">tRNA processing</keyword>
<evidence type="ECO:0000259" key="6">
    <source>
        <dbReference type="Pfam" id="PF01416"/>
    </source>
</evidence>
<comment type="similarity">
    <text evidence="1 4 5">Belongs to the tRNA pseudouridine synthase TruA family.</text>
</comment>
<dbReference type="AlphaFoldDB" id="J0LMW5"/>
<evidence type="ECO:0000256" key="1">
    <source>
        <dbReference type="ARBA" id="ARBA00009375"/>
    </source>
</evidence>
<evidence type="ECO:0000256" key="3">
    <source>
        <dbReference type="ARBA" id="ARBA00023235"/>
    </source>
</evidence>
<dbReference type="HOGENOM" id="CLU_014673_0_2_11"/>
<gene>
    <name evidence="4" type="primary">truA</name>
    <name evidence="7" type="ORF">HMPREF9156_00616</name>
</gene>
<dbReference type="EC" id="5.4.99.12" evidence="4"/>
<dbReference type="Proteomes" id="UP000006415">
    <property type="component" value="Unassembled WGS sequence"/>
</dbReference>
<dbReference type="GO" id="GO:0031119">
    <property type="term" value="P:tRNA pseudouridine synthesis"/>
    <property type="evidence" value="ECO:0007669"/>
    <property type="project" value="UniProtKB-UniRule"/>
</dbReference>
<protein>
    <recommendedName>
        <fullName evidence="4">tRNA pseudouridine synthase A</fullName>
        <ecNumber evidence="4">5.4.99.12</ecNumber>
    </recommendedName>
    <alternativeName>
        <fullName evidence="4">tRNA pseudouridine(38-40) synthase</fullName>
    </alternativeName>
    <alternativeName>
        <fullName evidence="4">tRNA pseudouridylate synthase I</fullName>
    </alternativeName>
    <alternativeName>
        <fullName evidence="4">tRNA-uridine isomerase I</fullName>
    </alternativeName>
</protein>
<dbReference type="Gene3D" id="3.30.70.660">
    <property type="entry name" value="Pseudouridine synthase I, catalytic domain, C-terminal subdomain"/>
    <property type="match status" value="1"/>
</dbReference>
<feature type="binding site" evidence="4">
    <location>
        <position position="129"/>
    </location>
    <ligand>
        <name>substrate</name>
    </ligand>
</feature>
<dbReference type="PANTHER" id="PTHR11142:SF0">
    <property type="entry name" value="TRNA PSEUDOURIDINE SYNTHASE-LIKE 1"/>
    <property type="match status" value="1"/>
</dbReference>
<proteinExistence type="inferred from homology"/>
<dbReference type="RefSeq" id="WP_007147683.1">
    <property type="nucleotide sequence ID" value="NZ_AKCI01000001.1"/>
</dbReference>
<dbReference type="STRING" id="857290.HMPREF9156_00616"/>
<dbReference type="HAMAP" id="MF_00171">
    <property type="entry name" value="TruA"/>
    <property type="match status" value="1"/>
</dbReference>
<dbReference type="InterPro" id="IPR020095">
    <property type="entry name" value="PsdUridine_synth_TruA_C"/>
</dbReference>
<name>J0LMW5_9BIFI</name>
<dbReference type="GO" id="GO:0160147">
    <property type="term" value="F:tRNA pseudouridine(38-40) synthase activity"/>
    <property type="evidence" value="ECO:0007669"/>
    <property type="project" value="UniProtKB-EC"/>
</dbReference>
<dbReference type="PANTHER" id="PTHR11142">
    <property type="entry name" value="PSEUDOURIDYLATE SYNTHASE"/>
    <property type="match status" value="1"/>
</dbReference>
<evidence type="ECO:0000313" key="8">
    <source>
        <dbReference type="Proteomes" id="UP000006415"/>
    </source>
</evidence>
<organism evidence="7 8">
    <name type="scientific">Scardovia wiggsiae F0424</name>
    <dbReference type="NCBI Taxonomy" id="857290"/>
    <lineage>
        <taxon>Bacteria</taxon>
        <taxon>Bacillati</taxon>
        <taxon>Actinomycetota</taxon>
        <taxon>Actinomycetes</taxon>
        <taxon>Bifidobacteriales</taxon>
        <taxon>Bifidobacteriaceae</taxon>
        <taxon>Scardovia</taxon>
    </lineage>
</organism>
<dbReference type="SUPFAM" id="SSF55120">
    <property type="entry name" value="Pseudouridine synthase"/>
    <property type="match status" value="1"/>
</dbReference>
<dbReference type="EMBL" id="AGZS01000002">
    <property type="protein sequence ID" value="EJD65172.1"/>
    <property type="molecule type" value="Genomic_DNA"/>
</dbReference>
<dbReference type="GO" id="GO:0003723">
    <property type="term" value="F:RNA binding"/>
    <property type="evidence" value="ECO:0007669"/>
    <property type="project" value="InterPro"/>
</dbReference>
<comment type="caution">
    <text evidence="7">The sequence shown here is derived from an EMBL/GenBank/DDBJ whole genome shotgun (WGS) entry which is preliminary data.</text>
</comment>
<comment type="function">
    <text evidence="4">Formation of pseudouridine at positions 38, 39 and 40 in the anticodon stem and loop of transfer RNAs.</text>
</comment>
<dbReference type="InterPro" id="IPR020097">
    <property type="entry name" value="PsdUridine_synth_TruA_a/b_dom"/>
</dbReference>
<sequence>MRLRIDCAYDGTDFHGWAKQRGQRTVQGELETAVNTVLHLDRAGQPGIGLTVAGRTDAGVHASGQVCHCDIDDDILGRAVGHLDRSLYAPWDALAYRLQGILPPDIAVRKISPAPEGFDARFSASDRVYVYRVADSASRYDPRMRKFVLPIRCRLDSKKMNKAMGYAVGLHDFGSFASPNPGGTTIREVKFAVWQRIKPAVLADSVYHGEARPGLTRAVGSEPEGKGAEGTEEAASAYAVTAVESGLLEFTVIADAFARNMVRSLVNASIQIGMGKKDTAWFRQKLAHPVREGATGPAPACGLTLERVNYPAENLLKARADAVRARRTLA</sequence>
<dbReference type="GeneID" id="97291430"/>
<comment type="catalytic activity">
    <reaction evidence="4 5">
        <text>uridine(38/39/40) in tRNA = pseudouridine(38/39/40) in tRNA</text>
        <dbReference type="Rhea" id="RHEA:22376"/>
        <dbReference type="Rhea" id="RHEA-COMP:10085"/>
        <dbReference type="Rhea" id="RHEA-COMP:10087"/>
        <dbReference type="ChEBI" id="CHEBI:65314"/>
        <dbReference type="ChEBI" id="CHEBI:65315"/>
        <dbReference type="EC" id="5.4.99.12"/>
    </reaction>
</comment>
<reference evidence="7 8" key="1">
    <citation type="submission" date="2012-01" db="EMBL/GenBank/DDBJ databases">
        <title>The Genome Sequence of Scardovia wiggsiae F0424.</title>
        <authorList>
            <consortium name="The Broad Institute Genome Sequencing Platform"/>
            <person name="Earl A."/>
            <person name="Ward D."/>
            <person name="Feldgarden M."/>
            <person name="Gevers D."/>
            <person name="Izard J."/>
            <person name="Ganesan A."/>
            <person name="Baranova O.V."/>
            <person name="Blanton J.M."/>
            <person name="Tanner A.C."/>
            <person name="Mathney J."/>
            <person name="Dewhirst F.E."/>
            <person name="Young S.K."/>
            <person name="Zeng Q."/>
            <person name="Gargeya S."/>
            <person name="Fitzgerald M."/>
            <person name="Haas B."/>
            <person name="Abouelleil A."/>
            <person name="Alvarado L."/>
            <person name="Arachchi H.M."/>
            <person name="Berlin A."/>
            <person name="Chapman S.B."/>
            <person name="Gearin G."/>
            <person name="Goldberg J."/>
            <person name="Griggs A."/>
            <person name="Gujja S."/>
            <person name="Hansen M."/>
            <person name="Heiman D."/>
            <person name="Howarth C."/>
            <person name="Larimer J."/>
            <person name="Lui A."/>
            <person name="MacDonald P.J.P."/>
            <person name="McCowen C."/>
            <person name="Montmayeur A."/>
            <person name="Murphy C."/>
            <person name="Neiman D."/>
            <person name="Pearson M."/>
            <person name="Priest M."/>
            <person name="Roberts A."/>
            <person name="Saif S."/>
            <person name="Shea T."/>
            <person name="Sisk P."/>
            <person name="Stolte C."/>
            <person name="Sykes S."/>
            <person name="Wortman J."/>
            <person name="Nusbaum C."/>
            <person name="Birren B."/>
        </authorList>
    </citation>
    <scope>NUCLEOTIDE SEQUENCE [LARGE SCALE GENOMIC DNA]</scope>
    <source>
        <strain evidence="7 8">F0424</strain>
    </source>
</reference>
<keyword evidence="8" id="KW-1185">Reference proteome</keyword>
<dbReference type="InterPro" id="IPR020103">
    <property type="entry name" value="PsdUridine_synth_cat_dom_sf"/>
</dbReference>